<feature type="domain" description="Reverse transcriptase" evidence="10">
    <location>
        <begin position="136"/>
        <end position="377"/>
    </location>
</feature>
<sequence length="462" mass="49060">MERTRRGVVVHGRDAVVEALAHAFLGAEWTPAGLRAAAADSLGARRRWIGPLVTAVLVAFPHPPLDAPRELAQVVAGLLPERAQPVVAHLAPVPARAVPSSSPVPAIDGRDDLARLLGLAPAQLDGFADLGQWNRRTPHGALNPGALQNYDHVWRQRPGRAPRLLEVPRSRLRAVQRSVLDEIVGLAPVHPAAHGFVPGRSAITGAAVHAGSAMLITLDLQRFFAQVTAARVFRLLRGEGLTEAVAFALTGLCTHAVPVAAIHRMPAGGAPEERAALRRSLALAHLPQGAPTSPALANLALRRLDARLTGYAEAAGARYTRYADDLAFSGDARFARRAEAFARGAARIVEDAGYAVNPRKTRLRPASTRQSVTGIVVNAHPAVRRADVDRLHAILHNCAVHGPAGQNRAGVPDLRAHLLGRIAWVSAVHPGRGARLRALFERIPWPEPSGAAPSLDPAGPRP</sequence>
<gene>
    <name evidence="11" type="ORF">C1I64_17830</name>
</gene>
<dbReference type="PRINTS" id="PR00866">
    <property type="entry name" value="RNADNAPOLMS"/>
</dbReference>
<evidence type="ECO:0000256" key="5">
    <source>
        <dbReference type="ARBA" id="ARBA00022842"/>
    </source>
</evidence>
<dbReference type="InterPro" id="IPR051083">
    <property type="entry name" value="GrpII_Intron_Splice-Mob/Def"/>
</dbReference>
<dbReference type="GO" id="GO:0046872">
    <property type="term" value="F:metal ion binding"/>
    <property type="evidence" value="ECO:0007669"/>
    <property type="project" value="UniProtKB-KW"/>
</dbReference>
<dbReference type="Proteomes" id="UP000285317">
    <property type="component" value="Chromosome"/>
</dbReference>
<dbReference type="SUPFAM" id="SSF56672">
    <property type="entry name" value="DNA/RNA polymerases"/>
    <property type="match status" value="1"/>
</dbReference>
<dbReference type="GO" id="GO:0003723">
    <property type="term" value="F:RNA binding"/>
    <property type="evidence" value="ECO:0007669"/>
    <property type="project" value="InterPro"/>
</dbReference>
<evidence type="ECO:0000256" key="4">
    <source>
        <dbReference type="ARBA" id="ARBA00022723"/>
    </source>
</evidence>
<accession>A0A3Q9UYT8</accession>
<organism evidence="11 12">
    <name type="scientific">Rathayibacter festucae DSM 15932</name>
    <dbReference type="NCBI Taxonomy" id="1328866"/>
    <lineage>
        <taxon>Bacteria</taxon>
        <taxon>Bacillati</taxon>
        <taxon>Actinomycetota</taxon>
        <taxon>Actinomycetes</taxon>
        <taxon>Micrococcales</taxon>
        <taxon>Microbacteriaceae</taxon>
        <taxon>Rathayibacter</taxon>
    </lineage>
</organism>
<dbReference type="Pfam" id="PF00078">
    <property type="entry name" value="RVT_1"/>
    <property type="match status" value="1"/>
</dbReference>
<evidence type="ECO:0000256" key="6">
    <source>
        <dbReference type="ARBA" id="ARBA00022918"/>
    </source>
</evidence>
<dbReference type="GO" id="GO:0003964">
    <property type="term" value="F:RNA-directed DNA polymerase activity"/>
    <property type="evidence" value="ECO:0007669"/>
    <property type="project" value="UniProtKB-KW"/>
</dbReference>
<evidence type="ECO:0000256" key="8">
    <source>
        <dbReference type="ARBA" id="ARBA00034120"/>
    </source>
</evidence>
<evidence type="ECO:0000256" key="1">
    <source>
        <dbReference type="ARBA" id="ARBA00012493"/>
    </source>
</evidence>
<evidence type="ECO:0000256" key="3">
    <source>
        <dbReference type="ARBA" id="ARBA00022695"/>
    </source>
</evidence>
<keyword evidence="2" id="KW-0808">Transferase</keyword>
<protein>
    <recommendedName>
        <fullName evidence="1">RNA-directed DNA polymerase</fullName>
        <ecNumber evidence="1">2.7.7.49</ecNumber>
    </recommendedName>
</protein>
<dbReference type="EC" id="2.7.7.49" evidence="1"/>
<dbReference type="InterPro" id="IPR000123">
    <property type="entry name" value="Reverse_transcriptase_msDNA"/>
</dbReference>
<dbReference type="CDD" id="cd03487">
    <property type="entry name" value="RT_Bac_retron_II"/>
    <property type="match status" value="1"/>
</dbReference>
<evidence type="ECO:0000313" key="12">
    <source>
        <dbReference type="Proteomes" id="UP000285317"/>
    </source>
</evidence>
<reference evidence="11 12" key="1">
    <citation type="submission" date="2018-03" db="EMBL/GenBank/DDBJ databases">
        <title>Bacteriophage NCPPB3778 and a type I-E CRISPR drive the evolution of the US Biological Select Agent, Rathayibacter toxicus.</title>
        <authorList>
            <person name="Davis E.W.II."/>
            <person name="Tabima J.F."/>
            <person name="Weisberg A.J."/>
            <person name="Dantas Lopes L."/>
            <person name="Wiseman M.S."/>
            <person name="Wiseman M.S."/>
            <person name="Pupko T."/>
            <person name="Belcher M.S."/>
            <person name="Sechler A.J."/>
            <person name="Tancos M.A."/>
            <person name="Schroeder B.K."/>
            <person name="Murray T.D."/>
            <person name="Luster D.G."/>
            <person name="Schneider W.L."/>
            <person name="Rogers E."/>
            <person name="Andreote F.D."/>
            <person name="Grunwald N.J."/>
            <person name="Putnam M.L."/>
            <person name="Chang J.H."/>
        </authorList>
    </citation>
    <scope>NUCLEOTIDE SEQUENCE [LARGE SCALE GENOMIC DNA]</scope>
    <source>
        <strain evidence="11 12">DSM 15932</strain>
    </source>
</reference>
<dbReference type="KEGG" id="rfs:C1I64_17830"/>
<dbReference type="PROSITE" id="PS50878">
    <property type="entry name" value="RT_POL"/>
    <property type="match status" value="1"/>
</dbReference>
<name>A0A3Q9UYT8_9MICO</name>
<keyword evidence="4" id="KW-0479">Metal-binding</keyword>
<dbReference type="InterPro" id="IPR043502">
    <property type="entry name" value="DNA/RNA_pol_sf"/>
</dbReference>
<evidence type="ECO:0000256" key="2">
    <source>
        <dbReference type="ARBA" id="ARBA00022679"/>
    </source>
</evidence>
<evidence type="ECO:0000313" key="11">
    <source>
        <dbReference type="EMBL" id="AZZ53714.1"/>
    </source>
</evidence>
<dbReference type="PANTHER" id="PTHR34047:SF7">
    <property type="entry name" value="RNA-DIRECTED DNA POLYMERASE"/>
    <property type="match status" value="1"/>
</dbReference>
<keyword evidence="3" id="KW-0548">Nucleotidyltransferase</keyword>
<keyword evidence="6 11" id="KW-0695">RNA-directed DNA polymerase</keyword>
<dbReference type="InterPro" id="IPR000477">
    <property type="entry name" value="RT_dom"/>
</dbReference>
<keyword evidence="7" id="KW-0051">Antiviral defense</keyword>
<comment type="similarity">
    <text evidence="8">Belongs to the bacterial reverse transcriptase family.</text>
</comment>
<dbReference type="AlphaFoldDB" id="A0A3Q9UYT8"/>
<keyword evidence="5" id="KW-0460">Magnesium</keyword>
<dbReference type="GO" id="GO:0051607">
    <property type="term" value="P:defense response to virus"/>
    <property type="evidence" value="ECO:0007669"/>
    <property type="project" value="UniProtKB-KW"/>
</dbReference>
<dbReference type="PANTHER" id="PTHR34047">
    <property type="entry name" value="NUCLEAR INTRON MATURASE 1, MITOCHONDRIAL-RELATED"/>
    <property type="match status" value="1"/>
</dbReference>
<comment type="catalytic activity">
    <reaction evidence="9">
        <text>DNA(n) + a 2'-deoxyribonucleoside 5'-triphosphate = DNA(n+1) + diphosphate</text>
        <dbReference type="Rhea" id="RHEA:22508"/>
        <dbReference type="Rhea" id="RHEA-COMP:17339"/>
        <dbReference type="Rhea" id="RHEA-COMP:17340"/>
        <dbReference type="ChEBI" id="CHEBI:33019"/>
        <dbReference type="ChEBI" id="CHEBI:61560"/>
        <dbReference type="ChEBI" id="CHEBI:173112"/>
        <dbReference type="EC" id="2.7.7.49"/>
    </reaction>
</comment>
<evidence type="ECO:0000259" key="10">
    <source>
        <dbReference type="PROSITE" id="PS50878"/>
    </source>
</evidence>
<evidence type="ECO:0000256" key="7">
    <source>
        <dbReference type="ARBA" id="ARBA00023118"/>
    </source>
</evidence>
<dbReference type="EMBL" id="CP028137">
    <property type="protein sequence ID" value="AZZ53714.1"/>
    <property type="molecule type" value="Genomic_DNA"/>
</dbReference>
<proteinExistence type="inferred from homology"/>
<evidence type="ECO:0000256" key="9">
    <source>
        <dbReference type="ARBA" id="ARBA00048173"/>
    </source>
</evidence>